<name>A0AAE0FTQ7_9CHLO</name>
<dbReference type="InterPro" id="IPR000182">
    <property type="entry name" value="GNAT_dom"/>
</dbReference>
<keyword evidence="3" id="KW-1185">Reference proteome</keyword>
<organism evidence="2 3">
    <name type="scientific">Cymbomonas tetramitiformis</name>
    <dbReference type="NCBI Taxonomy" id="36881"/>
    <lineage>
        <taxon>Eukaryota</taxon>
        <taxon>Viridiplantae</taxon>
        <taxon>Chlorophyta</taxon>
        <taxon>Pyramimonadophyceae</taxon>
        <taxon>Pyramimonadales</taxon>
        <taxon>Pyramimonadaceae</taxon>
        <taxon>Cymbomonas</taxon>
    </lineage>
</organism>
<sequence length="94" mass="10486">MVFEHALVYISLFATARSCRYRKLGSLLMAWLKRACSDREMKFVLVGALKSAVPIWKHLGFQGPAIPASEGELRSYVVSHRPHNPPSCTLTPGM</sequence>
<dbReference type="InterPro" id="IPR016181">
    <property type="entry name" value="Acyl_CoA_acyltransferase"/>
</dbReference>
<dbReference type="AlphaFoldDB" id="A0AAE0FTQ7"/>
<evidence type="ECO:0000313" key="3">
    <source>
        <dbReference type="Proteomes" id="UP001190700"/>
    </source>
</evidence>
<comment type="caution">
    <text evidence="2">The sequence shown here is derived from an EMBL/GenBank/DDBJ whole genome shotgun (WGS) entry which is preliminary data.</text>
</comment>
<dbReference type="SUPFAM" id="SSF55729">
    <property type="entry name" value="Acyl-CoA N-acyltransferases (Nat)"/>
    <property type="match status" value="1"/>
</dbReference>
<proteinExistence type="predicted"/>
<evidence type="ECO:0000313" key="2">
    <source>
        <dbReference type="EMBL" id="KAK3265844.1"/>
    </source>
</evidence>
<dbReference type="Proteomes" id="UP001190700">
    <property type="component" value="Unassembled WGS sequence"/>
</dbReference>
<evidence type="ECO:0000259" key="1">
    <source>
        <dbReference type="Pfam" id="PF13673"/>
    </source>
</evidence>
<reference evidence="2 3" key="1">
    <citation type="journal article" date="2015" name="Genome Biol. Evol.">
        <title>Comparative Genomics of a Bacterivorous Green Alga Reveals Evolutionary Causalities and Consequences of Phago-Mixotrophic Mode of Nutrition.</title>
        <authorList>
            <person name="Burns J.A."/>
            <person name="Paasch A."/>
            <person name="Narechania A."/>
            <person name="Kim E."/>
        </authorList>
    </citation>
    <scope>NUCLEOTIDE SEQUENCE [LARGE SCALE GENOMIC DNA]</scope>
    <source>
        <strain evidence="2 3">PLY_AMNH</strain>
    </source>
</reference>
<dbReference type="Pfam" id="PF13673">
    <property type="entry name" value="Acetyltransf_10"/>
    <property type="match status" value="1"/>
</dbReference>
<dbReference type="GO" id="GO:0016747">
    <property type="term" value="F:acyltransferase activity, transferring groups other than amino-acyl groups"/>
    <property type="evidence" value="ECO:0007669"/>
    <property type="project" value="InterPro"/>
</dbReference>
<feature type="domain" description="N-acetyltransferase" evidence="1">
    <location>
        <begin position="9"/>
        <end position="62"/>
    </location>
</feature>
<dbReference type="Gene3D" id="3.40.630.30">
    <property type="match status" value="1"/>
</dbReference>
<dbReference type="EMBL" id="LGRX02013661">
    <property type="protein sequence ID" value="KAK3265844.1"/>
    <property type="molecule type" value="Genomic_DNA"/>
</dbReference>
<accession>A0AAE0FTQ7</accession>
<gene>
    <name evidence="2" type="ORF">CYMTET_25505</name>
</gene>
<protein>
    <recommendedName>
        <fullName evidence="1">N-acetyltransferase domain-containing protein</fullName>
    </recommendedName>
</protein>